<geneLocation type="plasmid" evidence="5 6">
    <name>pWSM1592_2</name>
</geneLocation>
<dbReference type="InterPro" id="IPR019819">
    <property type="entry name" value="Carboxylesterase_B_CS"/>
</dbReference>
<dbReference type="EMBL" id="CP104145">
    <property type="protein sequence ID" value="UWU19210.1"/>
    <property type="molecule type" value="Genomic_DNA"/>
</dbReference>
<dbReference type="EC" id="3.1.1.-" evidence="3"/>
<proteinExistence type="inferred from homology"/>
<dbReference type="PROSITE" id="PS00941">
    <property type="entry name" value="CARBOXYLESTERASE_B_2"/>
    <property type="match status" value="1"/>
</dbReference>
<organism evidence="5 6">
    <name type="scientific">Rhizobium sullae</name>
    <name type="common">Rhizobium hedysari</name>
    <dbReference type="NCBI Taxonomy" id="50338"/>
    <lineage>
        <taxon>Bacteria</taxon>
        <taxon>Pseudomonadati</taxon>
        <taxon>Pseudomonadota</taxon>
        <taxon>Alphaproteobacteria</taxon>
        <taxon>Hyphomicrobiales</taxon>
        <taxon>Rhizobiaceae</taxon>
        <taxon>Rhizobium/Agrobacterium group</taxon>
        <taxon>Rhizobium</taxon>
    </lineage>
</organism>
<accession>A0ABY5XXI5</accession>
<sequence length="491" mass="53123">MHTDLPQDPDSACSVMTEAGRIEGRQTGEAVQFLAIPYAKAPTGEARFRSPESLEHWAGVRPAGSFASVAPQLPDPGVYPGDPDAMPPRPMSEDCLYLNVWTPGSPGPHPVLVWLHGGSQLVGGTSRPVYDGSVFARAGIICVTVGYRLGAFGFLELGEQLGTEYVDSGNCALRDQLAALEWIRDNIAGFGGDPAQITLGGESAGGKNVAALMAAPAAQGLFHAAIVISGGADTVSSRAEAEAVTQRFIDIAGFPASHLLDASMEKILTWQAMLLRSGIRKLPFRPVYGGDFLPRSPLAAIEHGQGVSVPLLIGTSRDESLPAVQAMIAEESWRQDQLSHLNPERLAAVETRFRAAYPELTWRESRLRLLSAEEYGLPSVRLADAHASAGNPTWMYRHDRGLAAGPLAGFAPHISDLNWVWGRSSDAQHRRGMDDLHITICNFVKENRASWDQYSVPHRRTALFGNSRCVVDDPSRNIRNLFEDTADAYPE</sequence>
<dbReference type="PROSITE" id="PS00122">
    <property type="entry name" value="CARBOXYLESTERASE_B_1"/>
    <property type="match status" value="1"/>
</dbReference>
<keyword evidence="6" id="KW-1185">Reference proteome</keyword>
<evidence type="ECO:0000313" key="5">
    <source>
        <dbReference type="EMBL" id="UWU19210.1"/>
    </source>
</evidence>
<evidence type="ECO:0000259" key="4">
    <source>
        <dbReference type="Pfam" id="PF00135"/>
    </source>
</evidence>
<feature type="domain" description="Carboxylesterase type B" evidence="4">
    <location>
        <begin position="14"/>
        <end position="424"/>
    </location>
</feature>
<gene>
    <name evidence="5" type="ORF">N2599_36030</name>
</gene>
<dbReference type="InterPro" id="IPR029058">
    <property type="entry name" value="AB_hydrolase_fold"/>
</dbReference>
<dbReference type="InterPro" id="IPR019826">
    <property type="entry name" value="Carboxylesterase_B_AS"/>
</dbReference>
<dbReference type="InterPro" id="IPR002018">
    <property type="entry name" value="CarbesteraseB"/>
</dbReference>
<dbReference type="Proteomes" id="UP001060123">
    <property type="component" value="Plasmid pWSM1592_2"/>
</dbReference>
<dbReference type="PANTHER" id="PTHR11559">
    <property type="entry name" value="CARBOXYLESTERASE"/>
    <property type="match status" value="1"/>
</dbReference>
<dbReference type="SUPFAM" id="SSF53474">
    <property type="entry name" value="alpha/beta-Hydrolases"/>
    <property type="match status" value="1"/>
</dbReference>
<evidence type="ECO:0000256" key="2">
    <source>
        <dbReference type="ARBA" id="ARBA00022801"/>
    </source>
</evidence>
<dbReference type="Gene3D" id="3.40.50.1820">
    <property type="entry name" value="alpha/beta hydrolase"/>
    <property type="match status" value="1"/>
</dbReference>
<reference evidence="5" key="1">
    <citation type="submission" date="2022-09" db="EMBL/GenBank/DDBJ databases">
        <title>Australian commercial rhizobial inoculants.</title>
        <authorList>
            <person name="Kohlmeier M.G."/>
            <person name="O'Hara G.W."/>
            <person name="Colombi E."/>
            <person name="Ramsay J.P."/>
            <person name="Terpolilli J."/>
        </authorList>
    </citation>
    <scope>NUCLEOTIDE SEQUENCE</scope>
    <source>
        <strain evidence="5">WSM1592</strain>
        <plasmid evidence="5">pWSM1592_2</plasmid>
    </source>
</reference>
<protein>
    <recommendedName>
        <fullName evidence="3">Carboxylic ester hydrolase</fullName>
        <ecNumber evidence="3">3.1.1.-</ecNumber>
    </recommendedName>
</protein>
<evidence type="ECO:0000256" key="3">
    <source>
        <dbReference type="RuleBase" id="RU361235"/>
    </source>
</evidence>
<evidence type="ECO:0000313" key="6">
    <source>
        <dbReference type="Proteomes" id="UP001060123"/>
    </source>
</evidence>
<keyword evidence="2 3" id="KW-0378">Hydrolase</keyword>
<name>A0ABY5XXI5_RHISU</name>
<dbReference type="Pfam" id="PF00135">
    <property type="entry name" value="COesterase"/>
    <property type="match status" value="1"/>
</dbReference>
<comment type="similarity">
    <text evidence="1 3">Belongs to the type-B carboxylesterase/lipase family.</text>
</comment>
<evidence type="ECO:0000256" key="1">
    <source>
        <dbReference type="ARBA" id="ARBA00005964"/>
    </source>
</evidence>
<keyword evidence="5" id="KW-0614">Plasmid</keyword>
<dbReference type="RefSeq" id="WP_051336646.1">
    <property type="nucleotide sequence ID" value="NZ_CP104145.1"/>
</dbReference>
<dbReference type="InterPro" id="IPR050309">
    <property type="entry name" value="Type-B_Carboxylest/Lipase"/>
</dbReference>